<feature type="transmembrane region" description="Helical" evidence="1">
    <location>
        <begin position="21"/>
        <end position="41"/>
    </location>
</feature>
<evidence type="ECO:0000256" key="1">
    <source>
        <dbReference type="SAM" id="Phobius"/>
    </source>
</evidence>
<accession>A0ABP9G1Q5</accession>
<reference evidence="3" key="1">
    <citation type="journal article" date="2019" name="Int. J. Syst. Evol. Microbiol.">
        <title>The Global Catalogue of Microorganisms (GCM) 10K type strain sequencing project: providing services to taxonomists for standard genome sequencing and annotation.</title>
        <authorList>
            <consortium name="The Broad Institute Genomics Platform"/>
            <consortium name="The Broad Institute Genome Sequencing Center for Infectious Disease"/>
            <person name="Wu L."/>
            <person name="Ma J."/>
        </authorList>
    </citation>
    <scope>NUCLEOTIDE SEQUENCE [LARGE SCALE GENOMIC DNA]</scope>
    <source>
        <strain evidence="3">JCM 19129</strain>
    </source>
</reference>
<protein>
    <submittedName>
        <fullName evidence="2">Uncharacterized protein</fullName>
    </submittedName>
</protein>
<proteinExistence type="predicted"/>
<comment type="caution">
    <text evidence="2">The sequence shown here is derived from an EMBL/GenBank/DDBJ whole genome shotgun (WGS) entry which is preliminary data.</text>
</comment>
<evidence type="ECO:0000313" key="2">
    <source>
        <dbReference type="EMBL" id="GAA4918416.1"/>
    </source>
</evidence>
<organism evidence="2 3">
    <name type="scientific">Nesterenkonia rhizosphaerae</name>
    <dbReference type="NCBI Taxonomy" id="1348272"/>
    <lineage>
        <taxon>Bacteria</taxon>
        <taxon>Bacillati</taxon>
        <taxon>Actinomycetota</taxon>
        <taxon>Actinomycetes</taxon>
        <taxon>Micrococcales</taxon>
        <taxon>Micrococcaceae</taxon>
        <taxon>Nesterenkonia</taxon>
    </lineage>
</organism>
<keyword evidence="1" id="KW-0812">Transmembrane</keyword>
<keyword evidence="1" id="KW-0472">Membrane</keyword>
<sequence>MGTPGYPKVRSALRFKPGGGFCINRFVSNVLVVLTVGILLITTSSCGMPRPHGMSAEAYQEIVEDIQTGLPPMFADLEGAVFRSRSGQLDESPSGREGFGESVGARTMLNADILAEVDSAEHAERVMSAIEESWPAAHGWKFLGEEELLPNLSRHDGIREYLEFSRDWRHDYTTTAKVGHVHDDEGHWVKVSFMGELVVHRDADRSGGRINLPLTQDDV</sequence>
<dbReference type="EMBL" id="BAABLW010000007">
    <property type="protein sequence ID" value="GAA4918416.1"/>
    <property type="molecule type" value="Genomic_DNA"/>
</dbReference>
<gene>
    <name evidence="2" type="ORF">GCM10025790_12540</name>
</gene>
<evidence type="ECO:0000313" key="3">
    <source>
        <dbReference type="Proteomes" id="UP001500368"/>
    </source>
</evidence>
<keyword evidence="3" id="KW-1185">Reference proteome</keyword>
<keyword evidence="1" id="KW-1133">Transmembrane helix</keyword>
<dbReference type="Proteomes" id="UP001500368">
    <property type="component" value="Unassembled WGS sequence"/>
</dbReference>
<name>A0ABP9G1Q5_9MICC</name>